<dbReference type="Pfam" id="PF03732">
    <property type="entry name" value="Retrotrans_gag"/>
    <property type="match status" value="1"/>
</dbReference>
<dbReference type="PANTHER" id="PTHR37984">
    <property type="entry name" value="PROTEIN CBG26694"/>
    <property type="match status" value="1"/>
</dbReference>
<evidence type="ECO:0000256" key="3">
    <source>
        <dbReference type="ARBA" id="ARBA00022695"/>
    </source>
</evidence>
<dbReference type="Pfam" id="PF24626">
    <property type="entry name" value="SH3_Tf2-1"/>
    <property type="match status" value="1"/>
</dbReference>
<evidence type="ECO:0000256" key="5">
    <source>
        <dbReference type="ARBA" id="ARBA00022723"/>
    </source>
</evidence>
<name>A0AAQ3NNI8_VIGMU</name>
<feature type="domain" description="Integrase catalytic" evidence="16">
    <location>
        <begin position="1293"/>
        <end position="1456"/>
    </location>
</feature>
<gene>
    <name evidence="17" type="ORF">V8G54_016163</name>
</gene>
<feature type="compositionally biased region" description="Basic and acidic residues" evidence="15">
    <location>
        <begin position="1636"/>
        <end position="1660"/>
    </location>
</feature>
<dbReference type="GO" id="GO:0003677">
    <property type="term" value="F:DNA binding"/>
    <property type="evidence" value="ECO:0007669"/>
    <property type="project" value="UniProtKB-KW"/>
</dbReference>
<evidence type="ECO:0000256" key="2">
    <source>
        <dbReference type="ARBA" id="ARBA00022679"/>
    </source>
</evidence>
<protein>
    <recommendedName>
        <fullName evidence="16">Integrase catalytic domain-containing protein</fullName>
    </recommendedName>
</protein>
<evidence type="ECO:0000313" key="18">
    <source>
        <dbReference type="Proteomes" id="UP001374535"/>
    </source>
</evidence>
<evidence type="ECO:0000256" key="12">
    <source>
        <dbReference type="ARBA" id="ARBA00022932"/>
    </source>
</evidence>
<evidence type="ECO:0000256" key="15">
    <source>
        <dbReference type="SAM" id="MobiDB-lite"/>
    </source>
</evidence>
<keyword evidence="11" id="KW-0695">RNA-directed DNA polymerase</keyword>
<dbReference type="Pfam" id="PF17917">
    <property type="entry name" value="RT_RNaseH"/>
    <property type="match status" value="1"/>
</dbReference>
<evidence type="ECO:0000256" key="4">
    <source>
        <dbReference type="ARBA" id="ARBA00022722"/>
    </source>
</evidence>
<keyword evidence="12" id="KW-0239">DNA-directed DNA polymerase</keyword>
<keyword evidence="3" id="KW-0548">Nucleotidyltransferase</keyword>
<feature type="region of interest" description="Disordered" evidence="15">
    <location>
        <begin position="1636"/>
        <end position="1676"/>
    </location>
</feature>
<dbReference type="SUPFAM" id="SSF56672">
    <property type="entry name" value="DNA/RNA polymerases"/>
    <property type="match status" value="1"/>
</dbReference>
<dbReference type="GO" id="GO:0004519">
    <property type="term" value="F:endonuclease activity"/>
    <property type="evidence" value="ECO:0007669"/>
    <property type="project" value="UniProtKB-KW"/>
</dbReference>
<keyword evidence="1" id="KW-0645">Protease</keyword>
<evidence type="ECO:0000313" key="17">
    <source>
        <dbReference type="EMBL" id="WVZ11633.1"/>
    </source>
</evidence>
<dbReference type="InterPro" id="IPR001584">
    <property type="entry name" value="Integrase_cat-core"/>
</dbReference>
<keyword evidence="10" id="KW-0229">DNA integration</keyword>
<dbReference type="Proteomes" id="UP001374535">
    <property type="component" value="Chromosome 5"/>
</dbReference>
<evidence type="ECO:0000256" key="11">
    <source>
        <dbReference type="ARBA" id="ARBA00022918"/>
    </source>
</evidence>
<dbReference type="InterPro" id="IPR041588">
    <property type="entry name" value="Integrase_H2C2"/>
</dbReference>
<dbReference type="GO" id="GO:0003887">
    <property type="term" value="F:DNA-directed DNA polymerase activity"/>
    <property type="evidence" value="ECO:0007669"/>
    <property type="project" value="UniProtKB-KW"/>
</dbReference>
<evidence type="ECO:0000256" key="14">
    <source>
        <dbReference type="ARBA" id="ARBA00023172"/>
    </source>
</evidence>
<evidence type="ECO:0000256" key="1">
    <source>
        <dbReference type="ARBA" id="ARBA00022670"/>
    </source>
</evidence>
<evidence type="ECO:0000256" key="9">
    <source>
        <dbReference type="ARBA" id="ARBA00022842"/>
    </source>
</evidence>
<dbReference type="InterPro" id="IPR041373">
    <property type="entry name" value="RT_RNaseH"/>
</dbReference>
<dbReference type="PROSITE" id="PS50994">
    <property type="entry name" value="INTEGRASE"/>
    <property type="match status" value="1"/>
</dbReference>
<dbReference type="GO" id="GO:0006310">
    <property type="term" value="P:DNA recombination"/>
    <property type="evidence" value="ECO:0007669"/>
    <property type="project" value="UniProtKB-KW"/>
</dbReference>
<dbReference type="Gene3D" id="3.30.70.270">
    <property type="match status" value="1"/>
</dbReference>
<dbReference type="PANTHER" id="PTHR37984:SF5">
    <property type="entry name" value="PROTEIN NYNRIN-LIKE"/>
    <property type="match status" value="1"/>
</dbReference>
<proteinExistence type="predicted"/>
<keyword evidence="6" id="KW-0064">Aspartyl protease</keyword>
<keyword evidence="18" id="KW-1185">Reference proteome</keyword>
<dbReference type="Gene3D" id="1.10.340.70">
    <property type="match status" value="1"/>
</dbReference>
<keyword evidence="8" id="KW-0378">Hydrolase</keyword>
<keyword evidence="7" id="KW-0255">Endonuclease</keyword>
<evidence type="ECO:0000256" key="7">
    <source>
        <dbReference type="ARBA" id="ARBA00022759"/>
    </source>
</evidence>
<dbReference type="InterPro" id="IPR005162">
    <property type="entry name" value="Retrotrans_gag_dom"/>
</dbReference>
<dbReference type="FunFam" id="3.10.20.370:FF:000001">
    <property type="entry name" value="Retrovirus-related Pol polyprotein from transposon 17.6-like protein"/>
    <property type="match status" value="1"/>
</dbReference>
<dbReference type="SUPFAM" id="SSF53098">
    <property type="entry name" value="Ribonuclease H-like"/>
    <property type="match status" value="1"/>
</dbReference>
<dbReference type="GO" id="GO:0015074">
    <property type="term" value="P:DNA integration"/>
    <property type="evidence" value="ECO:0007669"/>
    <property type="project" value="UniProtKB-KW"/>
</dbReference>
<dbReference type="Pfam" id="PF17921">
    <property type="entry name" value="Integrase_H2C2"/>
    <property type="match status" value="1"/>
</dbReference>
<dbReference type="GO" id="GO:0046872">
    <property type="term" value="F:metal ion binding"/>
    <property type="evidence" value="ECO:0007669"/>
    <property type="project" value="UniProtKB-KW"/>
</dbReference>
<sequence>MSHNQKTSTNTAEDIARALEQMVQVLQRQHVDQAPRNHVGMNDFLRHNPTKFSGNASPDVADDWICNNEKIFEVIDCSEEQKLTFATFMLTGEAEYWWRGMKQLMNTRGEAINWGNFRIRSLERYFPDSAKFEREAEFLTLQQRGRMYLSRFYTQTMSEEWKCRKFEIGLHPSLMKVIVHLRIREFPEMVEQAKLAEQMEGNSSWVIKPQHNKFGEGKQMKKPYQRPEPTIQGTVKCFECGGPHYRNDCPKLSGKRVDVKDIFLMTALRRRRRKEVEPQQSSDKKEILTRKIEKRSGELEKIVRRPFKTSRLHFLQGIAHKSLGRTILDFITVLLVTIWYTCQKVIKFLAPLSGTPDNLNICDSFRLFCEFFVLNVVMYAIVTTNVYAFRWFGLCLKLVSGDGISAVELAKSTQILHITRDGIVSLAPTVLEVWKKLECVFVTLQSQSAQLKRAQRPEYFIKKWFANIGQITSPTTITRSFFEFAKLYNGLRACLSPGGGVPMQRMMRKSPIPDGHNRVTRHMRASGDPDQMGPGRADGQILLLDIELSGYEIGFCMILIVRTFTLWLRMEKALFDIDYTATWPDSQPLDTKRTCQMNLEVKVEFKFGGRKDQYKKEEEEEEAQIEREGKDVKMGSCQPILAERKCKFAEPENLIRLATSFAERIIKLKGKILEIRLATSFAQRIMAVKKEILTRKIEKRSGELEKIVRRPFKTSRLHFLQGIAQQEGFLPSSASKQLSQLRTPLYRHHVWKNSDYHGFYTSIGSNLDQFSLCGMPDFSSRSNGLVICQSHPYRLRKTPVGFPITSNLKLVSTREFLKEFNDAQYKKKIYEQQVMGIPEVQEYADVFPDEVPGLPPKREVEFSIDLIPGAGPISVAPYRMALANLAELKKQIEELSNVACKEERWKFELRGAGIFSKIDLRSGHVISLQGIVVDRVKVEAILKWERPKTVTKVRSYVGLTGYYRRFVEGFSNIVSPLTQLTCKNQPFSWTDKCEASFEEMKKRLTSAPVLAIPDTSKIFEVYCDASYQGLGCVLMQEGRPVAYASRQLKVHERNYPTHDIELAAVVFVLKSWRHYLYGARFQVFSDHKSLKYLFDQKELNMRQRRWMEYLKDYDFELQYHPGKENVVADALSRKRVQISTLMVKELELIEKFRDMNLGWQLNQYHIWCGYLAITNDFLEEIKAEQKGDSSLQRTVELLGSEQAKDFSMGTNGILRFRNRICIPTKRELTKLIMEEGHKSCLSIHPGMTKMYKDLKESFWWSGMKKDVADFVTSCLVCQKAKIEHQRPGGMLQQLDIPRWKWDKISMDFVTHLPKSTKGHDFIWVIVYRLTKCAHFLPINQRLSLDKLVELYVREVVRLHGIPTSIISDRDPRFTSRFWKKLQEALGTRLRMSSAYHPQTDRQSERTIQSLKDLLRTCVLDHMGNWSDILPLVEFTYKNSIHSSIGMTLYEALYGRRCRTPLCWYQDGEAVTLGPELLQQTMEKVKLIQERMSVTQTRQKSYADKRIRPLEFEVGDHVFLRVSQTIGVGRAIRSKKLSPKFLGPFEIIKKIGPMAYEIALPAQLANLRNVFHVSQLRKYISSPDHVLEIDDVQVREDLSVDRNPVRILDVQSKQLRGKSISTHGVYDKIVDLEAKPLESDESDAGRFEDLTKTTNEEKSDDNPQDEDLNKLSLWRHF</sequence>
<dbReference type="GO" id="GO:0004190">
    <property type="term" value="F:aspartic-type endopeptidase activity"/>
    <property type="evidence" value="ECO:0007669"/>
    <property type="project" value="UniProtKB-KW"/>
</dbReference>
<dbReference type="InterPro" id="IPR056924">
    <property type="entry name" value="SH3_Tf2-1"/>
</dbReference>
<keyword evidence="13" id="KW-0238">DNA-binding</keyword>
<dbReference type="InterPro" id="IPR012337">
    <property type="entry name" value="RNaseH-like_sf"/>
</dbReference>
<keyword evidence="4" id="KW-0540">Nuclease</keyword>
<dbReference type="GO" id="GO:0003964">
    <property type="term" value="F:RNA-directed DNA polymerase activity"/>
    <property type="evidence" value="ECO:0007669"/>
    <property type="project" value="UniProtKB-KW"/>
</dbReference>
<dbReference type="FunFam" id="3.30.70.270:FF:000026">
    <property type="entry name" value="Transposon Ty3-G Gag-Pol polyprotein"/>
    <property type="match status" value="1"/>
</dbReference>
<keyword evidence="14" id="KW-0233">DNA recombination</keyword>
<evidence type="ECO:0000259" key="16">
    <source>
        <dbReference type="PROSITE" id="PS50994"/>
    </source>
</evidence>
<accession>A0AAQ3NNI8</accession>
<dbReference type="Gene3D" id="3.30.420.10">
    <property type="entry name" value="Ribonuclease H-like superfamily/Ribonuclease H"/>
    <property type="match status" value="1"/>
</dbReference>
<keyword evidence="9" id="KW-0460">Magnesium</keyword>
<dbReference type="InterPro" id="IPR043502">
    <property type="entry name" value="DNA/RNA_pol_sf"/>
</dbReference>
<dbReference type="InterPro" id="IPR036397">
    <property type="entry name" value="RNaseH_sf"/>
</dbReference>
<dbReference type="CDD" id="cd09274">
    <property type="entry name" value="RNase_HI_RT_Ty3"/>
    <property type="match status" value="1"/>
</dbReference>
<evidence type="ECO:0000256" key="10">
    <source>
        <dbReference type="ARBA" id="ARBA00022908"/>
    </source>
</evidence>
<keyword evidence="2" id="KW-0808">Transferase</keyword>
<dbReference type="InterPro" id="IPR043128">
    <property type="entry name" value="Rev_trsase/Diguanyl_cyclase"/>
</dbReference>
<evidence type="ECO:0000256" key="13">
    <source>
        <dbReference type="ARBA" id="ARBA00023125"/>
    </source>
</evidence>
<dbReference type="EMBL" id="CP144696">
    <property type="protein sequence ID" value="WVZ11633.1"/>
    <property type="molecule type" value="Genomic_DNA"/>
</dbReference>
<reference evidence="17 18" key="1">
    <citation type="journal article" date="2023" name="Life. Sci Alliance">
        <title>Evolutionary insights into 3D genome organization and epigenetic landscape of Vigna mungo.</title>
        <authorList>
            <person name="Junaid A."/>
            <person name="Singh B."/>
            <person name="Bhatia S."/>
        </authorList>
    </citation>
    <scope>NUCLEOTIDE SEQUENCE [LARGE SCALE GENOMIC DNA]</scope>
    <source>
        <strain evidence="17">Urdbean</strain>
    </source>
</reference>
<evidence type="ECO:0000256" key="8">
    <source>
        <dbReference type="ARBA" id="ARBA00022801"/>
    </source>
</evidence>
<dbReference type="InterPro" id="IPR050951">
    <property type="entry name" value="Retrovirus_Pol_polyprotein"/>
</dbReference>
<organism evidence="17 18">
    <name type="scientific">Vigna mungo</name>
    <name type="common">Black gram</name>
    <name type="synonym">Phaseolus mungo</name>
    <dbReference type="NCBI Taxonomy" id="3915"/>
    <lineage>
        <taxon>Eukaryota</taxon>
        <taxon>Viridiplantae</taxon>
        <taxon>Streptophyta</taxon>
        <taxon>Embryophyta</taxon>
        <taxon>Tracheophyta</taxon>
        <taxon>Spermatophyta</taxon>
        <taxon>Magnoliopsida</taxon>
        <taxon>eudicotyledons</taxon>
        <taxon>Gunneridae</taxon>
        <taxon>Pentapetalae</taxon>
        <taxon>rosids</taxon>
        <taxon>fabids</taxon>
        <taxon>Fabales</taxon>
        <taxon>Fabaceae</taxon>
        <taxon>Papilionoideae</taxon>
        <taxon>50 kb inversion clade</taxon>
        <taxon>NPAAA clade</taxon>
        <taxon>indigoferoid/millettioid clade</taxon>
        <taxon>Phaseoleae</taxon>
        <taxon>Vigna</taxon>
    </lineage>
</organism>
<keyword evidence="5" id="KW-0479">Metal-binding</keyword>
<evidence type="ECO:0000256" key="6">
    <source>
        <dbReference type="ARBA" id="ARBA00022750"/>
    </source>
</evidence>
<dbReference type="GO" id="GO:0006508">
    <property type="term" value="P:proteolysis"/>
    <property type="evidence" value="ECO:0007669"/>
    <property type="project" value="UniProtKB-KW"/>
</dbReference>